<evidence type="ECO:0000256" key="2">
    <source>
        <dbReference type="SAM" id="Phobius"/>
    </source>
</evidence>
<sequence length="159" mass="17662">MPADAEDSQPSSPAAAAPSDRPRTGPYVIAGMFLFAITVTTGLWTYWNLHTSPYRPLTDALGREFPGSSPRVEGGKHGMHRNTPRVLRIVMRVTFDPHADDEQFAEQTDAILQLAREHVDMSEYDHCEMHLFQQLPEQEASLGSRTIDLETGQDAAPSQ</sequence>
<evidence type="ECO:0000256" key="1">
    <source>
        <dbReference type="SAM" id="MobiDB-lite"/>
    </source>
</evidence>
<feature type="transmembrane region" description="Helical" evidence="2">
    <location>
        <begin position="27"/>
        <end position="47"/>
    </location>
</feature>
<keyword evidence="2" id="KW-0812">Transmembrane</keyword>
<reference evidence="4" key="1">
    <citation type="submission" date="2011-02" db="EMBL/GenBank/DDBJ databases">
        <title>The complete genome of Planctomyces brasiliensis DSM 5305.</title>
        <authorList>
            <person name="Lucas S."/>
            <person name="Copeland A."/>
            <person name="Lapidus A."/>
            <person name="Bruce D."/>
            <person name="Goodwin L."/>
            <person name="Pitluck S."/>
            <person name="Kyrpides N."/>
            <person name="Mavromatis K."/>
            <person name="Pagani I."/>
            <person name="Ivanova N."/>
            <person name="Ovchinnikova G."/>
            <person name="Lu M."/>
            <person name="Detter J.C."/>
            <person name="Han C."/>
            <person name="Land M."/>
            <person name="Hauser L."/>
            <person name="Markowitz V."/>
            <person name="Cheng J.-F."/>
            <person name="Hugenholtz P."/>
            <person name="Woyke T."/>
            <person name="Wu D."/>
            <person name="Tindall B."/>
            <person name="Pomrenke H.G."/>
            <person name="Brambilla E."/>
            <person name="Klenk H.-P."/>
            <person name="Eisen J.A."/>
        </authorList>
    </citation>
    <scope>NUCLEOTIDE SEQUENCE [LARGE SCALE GENOMIC DNA]</scope>
    <source>
        <strain evidence="4">ATCC 49424 / DSM 5305 / JCM 21570 / NBRC 103401 / IFAM 1448</strain>
    </source>
</reference>
<dbReference type="HOGENOM" id="CLU_1659431_0_0_0"/>
<dbReference type="Proteomes" id="UP000006860">
    <property type="component" value="Chromosome"/>
</dbReference>
<dbReference type="OrthoDB" id="268298at2"/>
<keyword evidence="2" id="KW-1133">Transmembrane helix</keyword>
<evidence type="ECO:0000313" key="3">
    <source>
        <dbReference type="EMBL" id="ADY59795.1"/>
    </source>
</evidence>
<keyword evidence="4" id="KW-1185">Reference proteome</keyword>
<accession>F0SK68</accession>
<keyword evidence="2" id="KW-0472">Membrane</keyword>
<organism evidence="3 4">
    <name type="scientific">Rubinisphaera brasiliensis (strain ATCC 49424 / DSM 5305 / JCM 21570 / IAM 15109 / NBRC 103401 / IFAM 1448)</name>
    <name type="common">Planctomyces brasiliensis</name>
    <dbReference type="NCBI Taxonomy" id="756272"/>
    <lineage>
        <taxon>Bacteria</taxon>
        <taxon>Pseudomonadati</taxon>
        <taxon>Planctomycetota</taxon>
        <taxon>Planctomycetia</taxon>
        <taxon>Planctomycetales</taxon>
        <taxon>Planctomycetaceae</taxon>
        <taxon>Rubinisphaera</taxon>
    </lineage>
</organism>
<dbReference type="EMBL" id="CP002546">
    <property type="protein sequence ID" value="ADY59795.1"/>
    <property type="molecule type" value="Genomic_DNA"/>
</dbReference>
<feature type="compositionally biased region" description="Low complexity" evidence="1">
    <location>
        <begin position="8"/>
        <end position="19"/>
    </location>
</feature>
<protein>
    <submittedName>
        <fullName evidence="3">Uncharacterized protein</fullName>
    </submittedName>
</protein>
<evidence type="ECO:0000313" key="4">
    <source>
        <dbReference type="Proteomes" id="UP000006860"/>
    </source>
</evidence>
<gene>
    <name evidence="3" type="ordered locus">Plabr_2193</name>
</gene>
<dbReference type="AlphaFoldDB" id="F0SK68"/>
<name>F0SK68_RUBBR</name>
<feature type="region of interest" description="Disordered" evidence="1">
    <location>
        <begin position="1"/>
        <end position="22"/>
    </location>
</feature>
<dbReference type="RefSeq" id="WP_013628519.1">
    <property type="nucleotide sequence ID" value="NC_015174.1"/>
</dbReference>
<proteinExistence type="predicted"/>
<dbReference type="KEGG" id="pbs:Plabr_2193"/>